<dbReference type="SMART" id="SM00886">
    <property type="entry name" value="Dabb"/>
    <property type="match status" value="1"/>
</dbReference>
<reference evidence="4" key="1">
    <citation type="submission" date="2017-02" db="EMBL/GenBank/DDBJ databases">
        <authorList>
            <person name="Varghese N."/>
            <person name="Submissions S."/>
        </authorList>
    </citation>
    <scope>NUCLEOTIDE SEQUENCE [LARGE SCALE GENOMIC DNA]</scope>
    <source>
        <strain evidence="4">ATCC 25662</strain>
    </source>
</reference>
<feature type="domain" description="Stress-response A/B barrel" evidence="2">
    <location>
        <begin position="2"/>
        <end position="98"/>
    </location>
</feature>
<gene>
    <name evidence="3" type="ORF">SAMN02745191_0526</name>
</gene>
<dbReference type="SUPFAM" id="SSF54909">
    <property type="entry name" value="Dimeric alpha+beta barrel"/>
    <property type="match status" value="1"/>
</dbReference>
<dbReference type="OrthoDB" id="9808130at2"/>
<dbReference type="RefSeq" id="WP_078710958.1">
    <property type="nucleotide sequence ID" value="NZ_FUWY01000001.1"/>
</dbReference>
<dbReference type="Proteomes" id="UP000243297">
    <property type="component" value="Unassembled WGS sequence"/>
</dbReference>
<evidence type="ECO:0000256" key="1">
    <source>
        <dbReference type="SAM" id="Coils"/>
    </source>
</evidence>
<dbReference type="PANTHER" id="PTHR37832">
    <property type="entry name" value="BLL2683 PROTEIN"/>
    <property type="match status" value="1"/>
</dbReference>
<dbReference type="AlphaFoldDB" id="A0A1T4KGK7"/>
<dbReference type="Gene3D" id="3.30.70.100">
    <property type="match status" value="1"/>
</dbReference>
<dbReference type="InterPro" id="IPR013097">
    <property type="entry name" value="Dabb"/>
</dbReference>
<dbReference type="InterPro" id="IPR011008">
    <property type="entry name" value="Dimeric_a/b-barrel"/>
</dbReference>
<keyword evidence="1" id="KW-0175">Coiled coil</keyword>
<name>A0A1T4KGK7_9FIRM</name>
<keyword evidence="4" id="KW-1185">Reference proteome</keyword>
<proteinExistence type="predicted"/>
<dbReference type="STRING" id="118967.SAMN02745191_0526"/>
<dbReference type="EMBL" id="FUWY01000001">
    <property type="protein sequence ID" value="SJZ41550.1"/>
    <property type="molecule type" value="Genomic_DNA"/>
</dbReference>
<evidence type="ECO:0000313" key="3">
    <source>
        <dbReference type="EMBL" id="SJZ41550.1"/>
    </source>
</evidence>
<feature type="coiled-coil region" evidence="1">
    <location>
        <begin position="16"/>
        <end position="43"/>
    </location>
</feature>
<evidence type="ECO:0000259" key="2">
    <source>
        <dbReference type="PROSITE" id="PS51502"/>
    </source>
</evidence>
<dbReference type="Pfam" id="PF07876">
    <property type="entry name" value="Dabb"/>
    <property type="match status" value="1"/>
</dbReference>
<dbReference type="PANTHER" id="PTHR37832:SF1">
    <property type="entry name" value="STRESS-RESPONSE A_B BARREL DOMAIN-CONTAINING PROTEIN"/>
    <property type="match status" value="1"/>
</dbReference>
<organism evidence="3 4">
    <name type="scientific">Anaerorhabdus furcosa</name>
    <dbReference type="NCBI Taxonomy" id="118967"/>
    <lineage>
        <taxon>Bacteria</taxon>
        <taxon>Bacillati</taxon>
        <taxon>Bacillota</taxon>
        <taxon>Erysipelotrichia</taxon>
        <taxon>Erysipelotrichales</taxon>
        <taxon>Erysipelotrichaceae</taxon>
        <taxon>Anaerorhabdus</taxon>
    </lineage>
</organism>
<accession>A0A1T4KGK7</accession>
<protein>
    <submittedName>
        <fullName evidence="3">Stress responsive A/B Barrel Domain</fullName>
    </submittedName>
</protein>
<dbReference type="PROSITE" id="PS51502">
    <property type="entry name" value="S_R_A_B_BARREL"/>
    <property type="match status" value="1"/>
</dbReference>
<evidence type="ECO:0000313" key="4">
    <source>
        <dbReference type="Proteomes" id="UP000243297"/>
    </source>
</evidence>
<sequence length="100" mass="11678">MIKHLVLWKLSETYSIEEKEEVKQNAKKNLEQLIDKIPNISKLELIINPLDSSNVDLCLDSEFETIEQLNTYANHPLHKEVASTYITPFVETRTCIDYKK</sequence>